<proteinExistence type="predicted"/>
<dbReference type="AlphaFoldDB" id="A0AAE9Y6H8"/>
<gene>
    <name evidence="1" type="ORF">PO878_18440</name>
</gene>
<reference evidence="1" key="1">
    <citation type="submission" date="2023-01" db="EMBL/GenBank/DDBJ databases">
        <title>The diversity of Class Acidimicrobiia in South China Sea sediment environments and the proposal of Iamia marina sp. nov., a novel species of the genus Iamia.</title>
        <authorList>
            <person name="He Y."/>
            <person name="Tian X."/>
        </authorList>
    </citation>
    <scope>NUCLEOTIDE SEQUENCE</scope>
    <source>
        <strain evidence="1">DSM 19957</strain>
    </source>
</reference>
<dbReference type="KEGG" id="ima:PO878_18440"/>
<dbReference type="Proteomes" id="UP001216390">
    <property type="component" value="Chromosome"/>
</dbReference>
<dbReference type="RefSeq" id="WP_272736004.1">
    <property type="nucleotide sequence ID" value="NZ_CP116942.1"/>
</dbReference>
<evidence type="ECO:0000313" key="2">
    <source>
        <dbReference type="Proteomes" id="UP001216390"/>
    </source>
</evidence>
<sequence>MAGWGDDPVLAELRTLVYEEGWRPVAVTDSTDGDSVEVEGPGGERRTFASDHIAFHRFVEGLGEDFDL</sequence>
<keyword evidence="2" id="KW-1185">Reference proteome</keyword>
<accession>A0AAE9Y6H8</accession>
<protein>
    <submittedName>
        <fullName evidence="1">Uncharacterized protein</fullName>
    </submittedName>
</protein>
<name>A0AAE9Y6H8_9ACTN</name>
<organism evidence="1 2">
    <name type="scientific">Iamia majanohamensis</name>
    <dbReference type="NCBI Taxonomy" id="467976"/>
    <lineage>
        <taxon>Bacteria</taxon>
        <taxon>Bacillati</taxon>
        <taxon>Actinomycetota</taxon>
        <taxon>Acidimicrobiia</taxon>
        <taxon>Acidimicrobiales</taxon>
        <taxon>Iamiaceae</taxon>
        <taxon>Iamia</taxon>
    </lineage>
</organism>
<evidence type="ECO:0000313" key="1">
    <source>
        <dbReference type="EMBL" id="WCO66481.1"/>
    </source>
</evidence>
<dbReference type="EMBL" id="CP116942">
    <property type="protein sequence ID" value="WCO66481.1"/>
    <property type="molecule type" value="Genomic_DNA"/>
</dbReference>